<sequence>LSTADPGPEGQCCPVSCCAEKLTQRRPAEASGASSPKPGTERILSPPRLRPLHWPRRTIHVDKYLSREGHESSHSTAMDCLELRGLPKHSRTMSEVSPCSCCATCPGRLPVGRIEGNELQSNSSETPVNSRNRGPEWAPRPGTDKALHSGNPAARQEPKLLCRYM</sequence>
<dbReference type="Proteomes" id="UP001303222">
    <property type="component" value="Unassembled WGS sequence"/>
</dbReference>
<feature type="non-terminal residue" evidence="2">
    <location>
        <position position="1"/>
    </location>
</feature>
<name>A0AAN6SC16_9PEZI</name>
<proteinExistence type="predicted"/>
<evidence type="ECO:0000313" key="3">
    <source>
        <dbReference type="Proteomes" id="UP001303222"/>
    </source>
</evidence>
<dbReference type="EMBL" id="MU859248">
    <property type="protein sequence ID" value="KAK3948722.1"/>
    <property type="molecule type" value="Genomic_DNA"/>
</dbReference>
<dbReference type="AlphaFoldDB" id="A0AAN6SC16"/>
<reference evidence="2" key="2">
    <citation type="submission" date="2023-06" db="EMBL/GenBank/DDBJ databases">
        <authorList>
            <consortium name="Lawrence Berkeley National Laboratory"/>
            <person name="Mondo S.J."/>
            <person name="Hensen N."/>
            <person name="Bonometti L."/>
            <person name="Westerberg I."/>
            <person name="Brannstrom I.O."/>
            <person name="Guillou S."/>
            <person name="Cros-Aarteil S."/>
            <person name="Calhoun S."/>
            <person name="Haridas S."/>
            <person name="Kuo A."/>
            <person name="Pangilinan J."/>
            <person name="Riley R."/>
            <person name="Labutti K."/>
            <person name="Andreopoulos B."/>
            <person name="Lipzen A."/>
            <person name="Chen C."/>
            <person name="Yanf M."/>
            <person name="Daum C."/>
            <person name="Ng V."/>
            <person name="Clum A."/>
            <person name="Steindorff A."/>
            <person name="Ohm R."/>
            <person name="Martin F."/>
            <person name="Silar P."/>
            <person name="Natvig D."/>
            <person name="Lalanne C."/>
            <person name="Gautier V."/>
            <person name="Ament-Velasquez S.L."/>
            <person name="Kruys A."/>
            <person name="Hutchinson M.I."/>
            <person name="Powell A.J."/>
            <person name="Barry K."/>
            <person name="Miller A.N."/>
            <person name="Grigoriev I.V."/>
            <person name="Debuchy R."/>
            <person name="Gladieux P."/>
            <person name="Thoren M.H."/>
            <person name="Johannesson H."/>
        </authorList>
    </citation>
    <scope>NUCLEOTIDE SEQUENCE</scope>
    <source>
        <strain evidence="2">CBS 626.80</strain>
    </source>
</reference>
<keyword evidence="3" id="KW-1185">Reference proteome</keyword>
<feature type="compositionally biased region" description="Polar residues" evidence="1">
    <location>
        <begin position="118"/>
        <end position="132"/>
    </location>
</feature>
<accession>A0AAN6SC16</accession>
<gene>
    <name evidence="2" type="ORF">QBC32DRAFT_221303</name>
</gene>
<organism evidence="2 3">
    <name type="scientific">Pseudoneurospora amorphoporcata</name>
    <dbReference type="NCBI Taxonomy" id="241081"/>
    <lineage>
        <taxon>Eukaryota</taxon>
        <taxon>Fungi</taxon>
        <taxon>Dikarya</taxon>
        <taxon>Ascomycota</taxon>
        <taxon>Pezizomycotina</taxon>
        <taxon>Sordariomycetes</taxon>
        <taxon>Sordariomycetidae</taxon>
        <taxon>Sordariales</taxon>
        <taxon>Sordariaceae</taxon>
        <taxon>Pseudoneurospora</taxon>
    </lineage>
</organism>
<protein>
    <submittedName>
        <fullName evidence="2">Uncharacterized protein</fullName>
    </submittedName>
</protein>
<evidence type="ECO:0000256" key="1">
    <source>
        <dbReference type="SAM" id="MobiDB-lite"/>
    </source>
</evidence>
<feature type="region of interest" description="Disordered" evidence="1">
    <location>
        <begin position="116"/>
        <end position="165"/>
    </location>
</feature>
<feature type="compositionally biased region" description="Basic and acidic residues" evidence="1">
    <location>
        <begin position="156"/>
        <end position="165"/>
    </location>
</feature>
<evidence type="ECO:0000313" key="2">
    <source>
        <dbReference type="EMBL" id="KAK3948722.1"/>
    </source>
</evidence>
<reference evidence="2" key="1">
    <citation type="journal article" date="2023" name="Mol. Phylogenet. Evol.">
        <title>Genome-scale phylogeny and comparative genomics of the fungal order Sordariales.</title>
        <authorList>
            <person name="Hensen N."/>
            <person name="Bonometti L."/>
            <person name="Westerberg I."/>
            <person name="Brannstrom I.O."/>
            <person name="Guillou S."/>
            <person name="Cros-Aarteil S."/>
            <person name="Calhoun S."/>
            <person name="Haridas S."/>
            <person name="Kuo A."/>
            <person name="Mondo S."/>
            <person name="Pangilinan J."/>
            <person name="Riley R."/>
            <person name="LaButti K."/>
            <person name="Andreopoulos B."/>
            <person name="Lipzen A."/>
            <person name="Chen C."/>
            <person name="Yan M."/>
            <person name="Daum C."/>
            <person name="Ng V."/>
            <person name="Clum A."/>
            <person name="Steindorff A."/>
            <person name="Ohm R.A."/>
            <person name="Martin F."/>
            <person name="Silar P."/>
            <person name="Natvig D.O."/>
            <person name="Lalanne C."/>
            <person name="Gautier V."/>
            <person name="Ament-Velasquez S.L."/>
            <person name="Kruys A."/>
            <person name="Hutchinson M.I."/>
            <person name="Powell A.J."/>
            <person name="Barry K."/>
            <person name="Miller A.N."/>
            <person name="Grigoriev I.V."/>
            <person name="Debuchy R."/>
            <person name="Gladieux P."/>
            <person name="Hiltunen Thoren M."/>
            <person name="Johannesson H."/>
        </authorList>
    </citation>
    <scope>NUCLEOTIDE SEQUENCE</scope>
    <source>
        <strain evidence="2">CBS 626.80</strain>
    </source>
</reference>
<comment type="caution">
    <text evidence="2">The sequence shown here is derived from an EMBL/GenBank/DDBJ whole genome shotgun (WGS) entry which is preliminary data.</text>
</comment>
<feature type="region of interest" description="Disordered" evidence="1">
    <location>
        <begin position="26"/>
        <end position="50"/>
    </location>
</feature>